<evidence type="ECO:0000256" key="4">
    <source>
        <dbReference type="ARBA" id="ARBA00023125"/>
    </source>
</evidence>
<dbReference type="InterPro" id="IPR009057">
    <property type="entry name" value="Homeodomain-like_sf"/>
</dbReference>
<evidence type="ECO:0000256" key="2">
    <source>
        <dbReference type="ARBA" id="ARBA00022840"/>
    </source>
</evidence>
<dbReference type="InterPro" id="IPR002078">
    <property type="entry name" value="Sigma_54_int"/>
</dbReference>
<dbReference type="Pfam" id="PF25601">
    <property type="entry name" value="AAA_lid_14"/>
    <property type="match status" value="1"/>
</dbReference>
<dbReference type="FunFam" id="3.40.50.300:FF:000006">
    <property type="entry name" value="DNA-binding transcriptional regulator NtrC"/>
    <property type="match status" value="1"/>
</dbReference>
<proteinExistence type="predicted"/>
<dbReference type="RefSeq" id="WP_160202544.1">
    <property type="nucleotide sequence ID" value="NZ_QXWK01000021.1"/>
</dbReference>
<evidence type="ECO:0000313" key="7">
    <source>
        <dbReference type="EMBL" id="NBH62258.1"/>
    </source>
</evidence>
<evidence type="ECO:0000313" key="8">
    <source>
        <dbReference type="Proteomes" id="UP000446866"/>
    </source>
</evidence>
<evidence type="ECO:0000256" key="5">
    <source>
        <dbReference type="ARBA" id="ARBA00023163"/>
    </source>
</evidence>
<evidence type="ECO:0000256" key="1">
    <source>
        <dbReference type="ARBA" id="ARBA00022741"/>
    </source>
</evidence>
<dbReference type="Gene3D" id="1.10.8.60">
    <property type="match status" value="1"/>
</dbReference>
<dbReference type="GO" id="GO:0003677">
    <property type="term" value="F:DNA binding"/>
    <property type="evidence" value="ECO:0007669"/>
    <property type="project" value="UniProtKB-KW"/>
</dbReference>
<dbReference type="GO" id="GO:0005524">
    <property type="term" value="F:ATP binding"/>
    <property type="evidence" value="ECO:0007669"/>
    <property type="project" value="UniProtKB-KW"/>
</dbReference>
<dbReference type="PANTHER" id="PTHR32071:SF74">
    <property type="entry name" value="TRANSCRIPTIONAL ACTIVATOR ROCR"/>
    <property type="match status" value="1"/>
</dbReference>
<dbReference type="CDD" id="cd00009">
    <property type="entry name" value="AAA"/>
    <property type="match status" value="1"/>
</dbReference>
<dbReference type="PANTHER" id="PTHR32071">
    <property type="entry name" value="TRANSCRIPTIONAL REGULATORY PROTEIN"/>
    <property type="match status" value="1"/>
</dbReference>
<dbReference type="GO" id="GO:0006355">
    <property type="term" value="P:regulation of DNA-templated transcription"/>
    <property type="evidence" value="ECO:0007669"/>
    <property type="project" value="InterPro"/>
</dbReference>
<dbReference type="InterPro" id="IPR025943">
    <property type="entry name" value="Sigma_54_int_dom_ATP-bd_2"/>
</dbReference>
<protein>
    <submittedName>
        <fullName evidence="7">Transcriptional regulator</fullName>
    </submittedName>
</protein>
<dbReference type="InterPro" id="IPR027417">
    <property type="entry name" value="P-loop_NTPase"/>
</dbReference>
<dbReference type="PROSITE" id="PS50045">
    <property type="entry name" value="SIGMA54_INTERACT_4"/>
    <property type="match status" value="1"/>
</dbReference>
<dbReference type="SUPFAM" id="SSF52540">
    <property type="entry name" value="P-loop containing nucleoside triphosphate hydrolases"/>
    <property type="match status" value="1"/>
</dbReference>
<dbReference type="EMBL" id="QXWK01000021">
    <property type="protein sequence ID" value="NBH62258.1"/>
    <property type="molecule type" value="Genomic_DNA"/>
</dbReference>
<comment type="caution">
    <text evidence="7">The sequence shown here is derived from an EMBL/GenBank/DDBJ whole genome shotgun (WGS) entry which is preliminary data.</text>
</comment>
<feature type="domain" description="Sigma-54 factor interaction" evidence="6">
    <location>
        <begin position="134"/>
        <end position="362"/>
    </location>
</feature>
<accession>A0A845QQF0</accession>
<keyword evidence="1" id="KW-0547">Nucleotide-binding</keyword>
<dbReference type="PROSITE" id="PS00688">
    <property type="entry name" value="SIGMA54_INTERACT_3"/>
    <property type="match status" value="1"/>
</dbReference>
<name>A0A845QQF0_9FIRM</name>
<dbReference type="SUPFAM" id="SSF46689">
    <property type="entry name" value="Homeodomain-like"/>
    <property type="match status" value="1"/>
</dbReference>
<keyword evidence="8" id="KW-1185">Reference proteome</keyword>
<dbReference type="PROSITE" id="PS00675">
    <property type="entry name" value="SIGMA54_INTERACT_1"/>
    <property type="match status" value="1"/>
</dbReference>
<dbReference type="PROSITE" id="PS00676">
    <property type="entry name" value="SIGMA54_INTERACT_2"/>
    <property type="match status" value="1"/>
</dbReference>
<dbReference type="InterPro" id="IPR025662">
    <property type="entry name" value="Sigma_54_int_dom_ATP-bd_1"/>
</dbReference>
<dbReference type="Proteomes" id="UP000446866">
    <property type="component" value="Unassembled WGS sequence"/>
</dbReference>
<dbReference type="SMART" id="SM00382">
    <property type="entry name" value="AAA"/>
    <property type="match status" value="1"/>
</dbReference>
<keyword evidence="4" id="KW-0238">DNA-binding</keyword>
<organism evidence="7 8">
    <name type="scientific">Anaerotruncus colihominis</name>
    <dbReference type="NCBI Taxonomy" id="169435"/>
    <lineage>
        <taxon>Bacteria</taxon>
        <taxon>Bacillati</taxon>
        <taxon>Bacillota</taxon>
        <taxon>Clostridia</taxon>
        <taxon>Eubacteriales</taxon>
        <taxon>Oscillospiraceae</taxon>
        <taxon>Anaerotruncus</taxon>
    </lineage>
</organism>
<dbReference type="InterPro" id="IPR025944">
    <property type="entry name" value="Sigma_54_int_dom_CS"/>
</dbReference>
<evidence type="ECO:0000256" key="3">
    <source>
        <dbReference type="ARBA" id="ARBA00023015"/>
    </source>
</evidence>
<dbReference type="Pfam" id="PF00158">
    <property type="entry name" value="Sigma54_activat"/>
    <property type="match status" value="1"/>
</dbReference>
<dbReference type="AlphaFoldDB" id="A0A845QQF0"/>
<sequence>MQINSLEKFANLYGRIDAILIVNKENIIEYSAMVTEDKEYLRTDDILGKNLFAVYPELNEGNSTHAKVMATGLPVLNQKQTLTEPSGRRHTTMTSTFPIENNGELIGSIDLSVELPDDTDDISKKRKLYTADDIVTQNPDMEYMKEKLLKIAKNDSPVMVIGESGTGKELIVEAIHSHGRRKKRPFISLNCAAVPDALIESTLFGTVKGSFTGAENKKGLFELADGGTLFLDEVNSMSLELQAKLLKAVEEQRYMKVGAESYTEVDTRLISAMNVSPKEAISNGKMRQDLFYRLSVVQLLVPPLRKRREDVSLLSSHFIGQYNKQMGKSVKEVSPFAEKVLQDYSWPGNVRELRNVMESAFNLVEGDVIGLTDLPDYLISGSGMLGESGSAEPSGSLAEMMNRYEKEILEKTLRNASSLNQAATSLQITRQALKYKIEKLQIDYQTLLNRVW</sequence>
<dbReference type="Gene3D" id="3.40.50.300">
    <property type="entry name" value="P-loop containing nucleotide triphosphate hydrolases"/>
    <property type="match status" value="1"/>
</dbReference>
<keyword evidence="2" id="KW-0067">ATP-binding</keyword>
<dbReference type="InterPro" id="IPR003593">
    <property type="entry name" value="AAA+_ATPase"/>
</dbReference>
<keyword evidence="3" id="KW-0805">Transcription regulation</keyword>
<evidence type="ECO:0000259" key="6">
    <source>
        <dbReference type="PROSITE" id="PS50045"/>
    </source>
</evidence>
<reference evidence="7 8" key="1">
    <citation type="submission" date="2018-08" db="EMBL/GenBank/DDBJ databases">
        <title>Murine metabolic-syndrome-specific gut microbial biobank.</title>
        <authorList>
            <person name="Liu C."/>
        </authorList>
    </citation>
    <scope>NUCLEOTIDE SEQUENCE [LARGE SCALE GENOMIC DNA]</scope>
    <source>
        <strain evidence="7 8">28</strain>
    </source>
</reference>
<keyword evidence="5" id="KW-0804">Transcription</keyword>
<dbReference type="InterPro" id="IPR058031">
    <property type="entry name" value="AAA_lid_NorR"/>
</dbReference>
<dbReference type="Gene3D" id="1.10.10.60">
    <property type="entry name" value="Homeodomain-like"/>
    <property type="match status" value="1"/>
</dbReference>
<gene>
    <name evidence="7" type="ORF">D0435_11405</name>
</gene>